<feature type="signal peptide" evidence="1">
    <location>
        <begin position="1"/>
        <end position="20"/>
    </location>
</feature>
<dbReference type="EMBL" id="BLXZ01000002">
    <property type="protein sequence ID" value="GFO67392.1"/>
    <property type="molecule type" value="Genomic_DNA"/>
</dbReference>
<dbReference type="AlphaFoldDB" id="A0A6V8N4C4"/>
<dbReference type="Proteomes" id="UP000587586">
    <property type="component" value="Unassembled WGS sequence"/>
</dbReference>
<evidence type="ECO:0000256" key="1">
    <source>
        <dbReference type="SAM" id="SignalP"/>
    </source>
</evidence>
<dbReference type="GO" id="GO:0020037">
    <property type="term" value="F:heme binding"/>
    <property type="evidence" value="ECO:0007669"/>
    <property type="project" value="InterPro"/>
</dbReference>
<sequence>MIKTTVTILAVTLSAATASAGMFSNGPTLLEAKCAVCHPSSKVKVLKRTPAQWDAIVTNMMKRGAKLNPEEKKSLVDYLAQTYKPSGK</sequence>
<name>A0A6V8N4C4_9BACT</name>
<accession>A0A6V8N4C4</accession>
<gene>
    <name evidence="3" type="ORF">GMLC_09710</name>
</gene>
<evidence type="ECO:0000259" key="2">
    <source>
        <dbReference type="Pfam" id="PF09098"/>
    </source>
</evidence>
<reference evidence="4" key="1">
    <citation type="submission" date="2020-06" db="EMBL/GenBank/DDBJ databases">
        <title>Draft genomic sequecing of Geomonas sp. Red745.</title>
        <authorList>
            <person name="Itoh H."/>
            <person name="Xu Z.X."/>
            <person name="Ushijima N."/>
            <person name="Masuda Y."/>
            <person name="Shiratori Y."/>
            <person name="Senoo K."/>
        </authorList>
    </citation>
    <scope>NUCLEOTIDE SEQUENCE [LARGE SCALE GENOMIC DNA]</scope>
    <source>
        <strain evidence="4">Red745</strain>
    </source>
</reference>
<keyword evidence="4" id="KW-1185">Reference proteome</keyword>
<protein>
    <recommendedName>
        <fullName evidence="2">Quinohemoprotein amine dehydrogenase alpha subunit haem binding domain-containing protein</fullName>
    </recommendedName>
</protein>
<keyword evidence="1" id="KW-0732">Signal</keyword>
<dbReference type="GO" id="GO:0009055">
    <property type="term" value="F:electron transfer activity"/>
    <property type="evidence" value="ECO:0007669"/>
    <property type="project" value="InterPro"/>
</dbReference>
<proteinExistence type="predicted"/>
<evidence type="ECO:0000313" key="3">
    <source>
        <dbReference type="EMBL" id="GFO67392.1"/>
    </source>
</evidence>
<dbReference type="InterPro" id="IPR036909">
    <property type="entry name" value="Cyt_c-like_dom_sf"/>
</dbReference>
<feature type="domain" description="Quinohemoprotein amine dehydrogenase alpha subunit haem binding" evidence="2">
    <location>
        <begin position="26"/>
        <end position="82"/>
    </location>
</feature>
<dbReference type="InterPro" id="IPR015182">
    <property type="entry name" value="QH-AmDH_asu_heme-bd_dom"/>
</dbReference>
<dbReference type="SUPFAM" id="SSF46626">
    <property type="entry name" value="Cytochrome c"/>
    <property type="match status" value="1"/>
</dbReference>
<comment type="caution">
    <text evidence="3">The sequence shown here is derived from an EMBL/GenBank/DDBJ whole genome shotgun (WGS) entry which is preliminary data.</text>
</comment>
<dbReference type="Pfam" id="PF09098">
    <property type="entry name" value="Dehyd-heme_bind"/>
    <property type="match status" value="1"/>
</dbReference>
<organism evidence="3 4">
    <name type="scientific">Geomonas limicola</name>
    <dbReference type="NCBI Taxonomy" id="2740186"/>
    <lineage>
        <taxon>Bacteria</taxon>
        <taxon>Pseudomonadati</taxon>
        <taxon>Thermodesulfobacteriota</taxon>
        <taxon>Desulfuromonadia</taxon>
        <taxon>Geobacterales</taxon>
        <taxon>Geobacteraceae</taxon>
        <taxon>Geomonas</taxon>
    </lineage>
</organism>
<feature type="chain" id="PRO_5028302798" description="Quinohemoprotein amine dehydrogenase alpha subunit haem binding domain-containing protein" evidence="1">
    <location>
        <begin position="21"/>
        <end position="88"/>
    </location>
</feature>
<dbReference type="RefSeq" id="WP_183359943.1">
    <property type="nucleotide sequence ID" value="NZ_BLXZ01000002.1"/>
</dbReference>
<evidence type="ECO:0000313" key="4">
    <source>
        <dbReference type="Proteomes" id="UP000587586"/>
    </source>
</evidence>
<dbReference type="Gene3D" id="1.10.760.10">
    <property type="entry name" value="Cytochrome c-like domain"/>
    <property type="match status" value="1"/>
</dbReference>